<dbReference type="Proteomes" id="UP000306420">
    <property type="component" value="Unassembled WGS sequence"/>
</dbReference>
<dbReference type="GO" id="GO:0016020">
    <property type="term" value="C:membrane"/>
    <property type="evidence" value="ECO:0007669"/>
    <property type="project" value="UniProtKB-SubCell"/>
</dbReference>
<sequence>MRKWLKSLSVVGLAASLLVGASAPVQAQSEFEGEEVSVGIVPGPSEEVWNVVVEKAEADGITVDLVLFSDYVQPNIALQDGSLDLNAFQHVAFLDDWNEANDGSLTGIGYTFVSPMGAYSENIESLDDLQEGDTIAIPNDPTNGGRALLGLELAGVIEVDDEVGPLATVNDITDNPLNLEFEELDAAQLALSLPDVAAAFINLNFATDAGLSLDEAIFVDADYPEELNEAYRNVIAALEENQDNALYLQIVEYYQTEEVAQALYDTTNNGDKPAWENAPVIGENAEDASSEETSEEESSEESTEEDAE</sequence>
<accession>A0A5R9DV09</accession>
<dbReference type="InterPro" id="IPR004872">
    <property type="entry name" value="Lipoprotein_NlpA"/>
</dbReference>
<dbReference type="PANTHER" id="PTHR30429">
    <property type="entry name" value="D-METHIONINE-BINDING LIPOPROTEIN METQ"/>
    <property type="match status" value="1"/>
</dbReference>
<proteinExistence type="inferred from homology"/>
<dbReference type="RefSeq" id="WP_138404541.1">
    <property type="nucleotide sequence ID" value="NZ_VBSP01000017.1"/>
</dbReference>
<dbReference type="SUPFAM" id="SSF53850">
    <property type="entry name" value="Periplasmic binding protein-like II"/>
    <property type="match status" value="1"/>
</dbReference>
<dbReference type="PANTHER" id="PTHR30429:SF3">
    <property type="entry name" value="LIPOPROTEIN"/>
    <property type="match status" value="1"/>
</dbReference>
<keyword evidence="4" id="KW-0472">Membrane</keyword>
<feature type="signal peptide" evidence="8">
    <location>
        <begin position="1"/>
        <end position="27"/>
    </location>
</feature>
<evidence type="ECO:0000256" key="2">
    <source>
        <dbReference type="ARBA" id="ARBA00008973"/>
    </source>
</evidence>
<keyword evidence="3 8" id="KW-0732">Signal</keyword>
<dbReference type="Gene3D" id="3.40.190.10">
    <property type="entry name" value="Periplasmic binding protein-like II"/>
    <property type="match status" value="2"/>
</dbReference>
<comment type="subcellular location">
    <subcellularLocation>
        <location evidence="1">Membrane</location>
        <topology evidence="1">Lipid-anchor</topology>
    </subcellularLocation>
</comment>
<evidence type="ECO:0000313" key="10">
    <source>
        <dbReference type="Proteomes" id="UP000306420"/>
    </source>
</evidence>
<evidence type="ECO:0000256" key="6">
    <source>
        <dbReference type="ARBA" id="ARBA00023288"/>
    </source>
</evidence>
<comment type="similarity">
    <text evidence="2">Belongs to the NlpA lipoprotein family.</text>
</comment>
<comment type="caution">
    <text evidence="9">The sequence shown here is derived from an EMBL/GenBank/DDBJ whole genome shotgun (WGS) entry which is preliminary data.</text>
</comment>
<organism evidence="9 10">
    <name type="scientific">Ruoffia tabacinasalis</name>
    <dbReference type="NCBI Taxonomy" id="87458"/>
    <lineage>
        <taxon>Bacteria</taxon>
        <taxon>Bacillati</taxon>
        <taxon>Bacillota</taxon>
        <taxon>Bacilli</taxon>
        <taxon>Lactobacillales</taxon>
        <taxon>Aerococcaceae</taxon>
        <taxon>Ruoffia</taxon>
    </lineage>
</organism>
<protein>
    <submittedName>
        <fullName evidence="9">MetQ/NlpA family ABC transporter substrate-binding protein</fullName>
    </submittedName>
</protein>
<feature type="compositionally biased region" description="Acidic residues" evidence="7">
    <location>
        <begin position="284"/>
        <end position="308"/>
    </location>
</feature>
<evidence type="ECO:0000313" key="9">
    <source>
        <dbReference type="EMBL" id="TLQ41463.1"/>
    </source>
</evidence>
<feature type="region of interest" description="Disordered" evidence="7">
    <location>
        <begin position="267"/>
        <end position="308"/>
    </location>
</feature>
<dbReference type="OrthoDB" id="9812878at2"/>
<feature type="chain" id="PRO_5024448111" evidence="8">
    <location>
        <begin position="28"/>
        <end position="308"/>
    </location>
</feature>
<keyword evidence="5" id="KW-0564">Palmitate</keyword>
<evidence type="ECO:0000256" key="4">
    <source>
        <dbReference type="ARBA" id="ARBA00023136"/>
    </source>
</evidence>
<gene>
    <name evidence="9" type="ORF">FEZ33_06215</name>
</gene>
<dbReference type="PIRSF" id="PIRSF002854">
    <property type="entry name" value="MetQ"/>
    <property type="match status" value="1"/>
</dbReference>
<evidence type="ECO:0000256" key="8">
    <source>
        <dbReference type="SAM" id="SignalP"/>
    </source>
</evidence>
<evidence type="ECO:0000256" key="5">
    <source>
        <dbReference type="ARBA" id="ARBA00023139"/>
    </source>
</evidence>
<reference evidence="9 10" key="1">
    <citation type="submission" date="2019-05" db="EMBL/GenBank/DDBJ databases">
        <title>The metagenome of a microbial culture collection derived from dairy environment covers the genomic content of the human microbiome.</title>
        <authorList>
            <person name="Roder T."/>
            <person name="Wuthrich D."/>
            <person name="Sattari Z."/>
            <person name="Von Ah U."/>
            <person name="Bar C."/>
            <person name="Ronchi F."/>
            <person name="Macpherson A.J."/>
            <person name="Ganal-Vonarburg S.C."/>
            <person name="Bruggmann R."/>
            <person name="Vergeres G."/>
        </authorList>
    </citation>
    <scope>NUCLEOTIDE SEQUENCE [LARGE SCALE GENOMIC DNA]</scope>
    <source>
        <strain evidence="9 10">FAM 24227</strain>
    </source>
</reference>
<dbReference type="AlphaFoldDB" id="A0A5R9DV09"/>
<evidence type="ECO:0000256" key="3">
    <source>
        <dbReference type="ARBA" id="ARBA00022729"/>
    </source>
</evidence>
<name>A0A5R9DV09_9LACT</name>
<evidence type="ECO:0000256" key="1">
    <source>
        <dbReference type="ARBA" id="ARBA00004635"/>
    </source>
</evidence>
<keyword evidence="6" id="KW-0449">Lipoprotein</keyword>
<dbReference type="Pfam" id="PF03180">
    <property type="entry name" value="Lipoprotein_9"/>
    <property type="match status" value="1"/>
</dbReference>
<evidence type="ECO:0000256" key="7">
    <source>
        <dbReference type="SAM" id="MobiDB-lite"/>
    </source>
</evidence>
<dbReference type="EMBL" id="VBSP01000017">
    <property type="protein sequence ID" value="TLQ41463.1"/>
    <property type="molecule type" value="Genomic_DNA"/>
</dbReference>